<evidence type="ECO:0000313" key="4">
    <source>
        <dbReference type="Proteomes" id="UP000651057"/>
    </source>
</evidence>
<evidence type="ECO:0000256" key="1">
    <source>
        <dbReference type="SAM" id="SignalP"/>
    </source>
</evidence>
<sequence length="232" mass="25371">MKRVKKYIIALVSVVLVLSCSSDDDGAPVSLVQNEAPTIPKLVFPTNNLTCASIDLEFAWNTATDADGDTVSYVIEIAATDSFATVLFTAVTTDAKKVFDLEQGITYYWRVKARDDKGNDSVYSEVQSFFTEPEAAVNTIPTAPELVSPGLGDRVSGTTITLDWEASDADNDSLSYDVYFGAIASPTLIEEDITASELEITVSPSTIYYWRVVVKDSNQNAAMSQVWNFRTE</sequence>
<reference evidence="3" key="1">
    <citation type="submission" date="2021-01" db="EMBL/GenBank/DDBJ databases">
        <authorList>
            <person name="Zhong Y.L."/>
        </authorList>
    </citation>
    <scope>NUCLEOTIDE SEQUENCE</scope>
    <source>
        <strain evidence="3">KCTC 23302</strain>
    </source>
</reference>
<feature type="signal peptide" evidence="1">
    <location>
        <begin position="1"/>
        <end position="26"/>
    </location>
</feature>
<dbReference type="Proteomes" id="UP000651057">
    <property type="component" value="Unassembled WGS sequence"/>
</dbReference>
<accession>A0A936ZX85</accession>
<dbReference type="SUPFAM" id="SSF49265">
    <property type="entry name" value="Fibronectin type III"/>
    <property type="match status" value="1"/>
</dbReference>
<dbReference type="RefSeq" id="WP_201919380.1">
    <property type="nucleotide sequence ID" value="NZ_BAABAX010000005.1"/>
</dbReference>
<dbReference type="Gene3D" id="2.60.40.10">
    <property type="entry name" value="Immunoglobulins"/>
    <property type="match status" value="2"/>
</dbReference>
<dbReference type="InterPro" id="IPR003961">
    <property type="entry name" value="FN3_dom"/>
</dbReference>
<keyword evidence="4" id="KW-1185">Reference proteome</keyword>
<gene>
    <name evidence="3" type="ORF">JJQ60_10415</name>
</gene>
<keyword evidence="1" id="KW-0732">Signal</keyword>
<dbReference type="PROSITE" id="PS51257">
    <property type="entry name" value="PROKAR_LIPOPROTEIN"/>
    <property type="match status" value="1"/>
</dbReference>
<comment type="caution">
    <text evidence="3">The sequence shown here is derived from an EMBL/GenBank/DDBJ whole genome shotgun (WGS) entry which is preliminary data.</text>
</comment>
<feature type="domain" description="Fibronectin type-III" evidence="2">
    <location>
        <begin position="36"/>
        <end position="134"/>
    </location>
</feature>
<name>A0A936ZX85_9FLAO</name>
<evidence type="ECO:0000259" key="2">
    <source>
        <dbReference type="PROSITE" id="PS50853"/>
    </source>
</evidence>
<dbReference type="InterPro" id="IPR036116">
    <property type="entry name" value="FN3_sf"/>
</dbReference>
<dbReference type="AlphaFoldDB" id="A0A936ZX85"/>
<dbReference type="PROSITE" id="PS50853">
    <property type="entry name" value="FN3"/>
    <property type="match status" value="1"/>
</dbReference>
<proteinExistence type="predicted"/>
<feature type="chain" id="PRO_5037483072" description="Fibronectin type-III domain-containing protein" evidence="1">
    <location>
        <begin position="27"/>
        <end position="232"/>
    </location>
</feature>
<organism evidence="3 4">
    <name type="scientific">Aquimarina mytili</name>
    <dbReference type="NCBI Taxonomy" id="874423"/>
    <lineage>
        <taxon>Bacteria</taxon>
        <taxon>Pseudomonadati</taxon>
        <taxon>Bacteroidota</taxon>
        <taxon>Flavobacteriia</taxon>
        <taxon>Flavobacteriales</taxon>
        <taxon>Flavobacteriaceae</taxon>
        <taxon>Aquimarina</taxon>
    </lineage>
</organism>
<dbReference type="EMBL" id="JAERQJ010000003">
    <property type="protein sequence ID" value="MBL0683931.1"/>
    <property type="molecule type" value="Genomic_DNA"/>
</dbReference>
<protein>
    <recommendedName>
        <fullName evidence="2">Fibronectin type-III domain-containing protein</fullName>
    </recommendedName>
</protein>
<dbReference type="InterPro" id="IPR013783">
    <property type="entry name" value="Ig-like_fold"/>
</dbReference>
<evidence type="ECO:0000313" key="3">
    <source>
        <dbReference type="EMBL" id="MBL0683931.1"/>
    </source>
</evidence>